<organism evidence="2 3">
    <name type="scientific">Plesiocystis pacifica SIR-1</name>
    <dbReference type="NCBI Taxonomy" id="391625"/>
    <lineage>
        <taxon>Bacteria</taxon>
        <taxon>Pseudomonadati</taxon>
        <taxon>Myxococcota</taxon>
        <taxon>Polyangia</taxon>
        <taxon>Nannocystales</taxon>
        <taxon>Nannocystaceae</taxon>
        <taxon>Plesiocystis</taxon>
    </lineage>
</organism>
<dbReference type="EMBL" id="ABCS01000112">
    <property type="protein sequence ID" value="EDM74867.1"/>
    <property type="molecule type" value="Genomic_DNA"/>
</dbReference>
<evidence type="ECO:0008006" key="4">
    <source>
        <dbReference type="Google" id="ProtNLM"/>
    </source>
</evidence>
<dbReference type="STRING" id="391625.PPSIR1_20084"/>
<evidence type="ECO:0000256" key="1">
    <source>
        <dbReference type="SAM" id="SignalP"/>
    </source>
</evidence>
<dbReference type="RefSeq" id="WP_006975970.1">
    <property type="nucleotide sequence ID" value="NZ_ABCS01000112.1"/>
</dbReference>
<dbReference type="Proteomes" id="UP000005801">
    <property type="component" value="Unassembled WGS sequence"/>
</dbReference>
<dbReference type="eggNOG" id="ENOG50328SI">
    <property type="taxonomic scope" value="Bacteria"/>
</dbReference>
<proteinExistence type="predicted"/>
<feature type="chain" id="PRO_5002694009" description="Lipoprotein" evidence="1">
    <location>
        <begin position="22"/>
        <end position="189"/>
    </location>
</feature>
<reference evidence="2 3" key="1">
    <citation type="submission" date="2007-06" db="EMBL/GenBank/DDBJ databases">
        <authorList>
            <person name="Shimkets L."/>
            <person name="Ferriera S."/>
            <person name="Johnson J."/>
            <person name="Kravitz S."/>
            <person name="Beeson K."/>
            <person name="Sutton G."/>
            <person name="Rogers Y.-H."/>
            <person name="Friedman R."/>
            <person name="Frazier M."/>
            <person name="Venter J.C."/>
        </authorList>
    </citation>
    <scope>NUCLEOTIDE SEQUENCE [LARGE SCALE GENOMIC DNA]</scope>
    <source>
        <strain evidence="2 3">SIR-1</strain>
    </source>
</reference>
<comment type="caution">
    <text evidence="2">The sequence shown here is derived from an EMBL/GenBank/DDBJ whole genome shotgun (WGS) entry which is preliminary data.</text>
</comment>
<evidence type="ECO:0000313" key="3">
    <source>
        <dbReference type="Proteomes" id="UP000005801"/>
    </source>
</evidence>
<dbReference type="AlphaFoldDB" id="A6GGY2"/>
<sequence>MSRAGARLPRSALALAGAALGALGCLSDVDLDVEAAEFEEPERTPLAVASGWVELPGSRDPLADHRPDPVVCSVAAWGPEGPSLEVQTGACNYFSVAHETLVELTPGDELVLDLWHDDLDASEPAKAHLALLLDGRLLLEARYAIPSEARVHQLRAEITEPAPAGAELVLHLHNHGYNSWSFVELARLR</sequence>
<name>A6GGY2_9BACT</name>
<dbReference type="PROSITE" id="PS51257">
    <property type="entry name" value="PROKAR_LIPOPROTEIN"/>
    <property type="match status" value="1"/>
</dbReference>
<protein>
    <recommendedName>
        <fullName evidence="4">Lipoprotein</fullName>
    </recommendedName>
</protein>
<dbReference type="OrthoDB" id="5519048at2"/>
<feature type="signal peptide" evidence="1">
    <location>
        <begin position="1"/>
        <end position="21"/>
    </location>
</feature>
<accession>A6GGY2</accession>
<keyword evidence="3" id="KW-1185">Reference proteome</keyword>
<keyword evidence="1" id="KW-0732">Signal</keyword>
<evidence type="ECO:0000313" key="2">
    <source>
        <dbReference type="EMBL" id="EDM74867.1"/>
    </source>
</evidence>
<gene>
    <name evidence="2" type="ORF">PPSIR1_20084</name>
</gene>